<evidence type="ECO:0000256" key="1">
    <source>
        <dbReference type="SAM" id="Coils"/>
    </source>
</evidence>
<dbReference type="EMBL" id="JAMWBK010000012">
    <property type="protein sequence ID" value="KAJ8901038.1"/>
    <property type="molecule type" value="Genomic_DNA"/>
</dbReference>
<name>A0AAV8UEZ7_9RHOD</name>
<organism evidence="3 4">
    <name type="scientific">Rhodosorus marinus</name>
    <dbReference type="NCBI Taxonomy" id="101924"/>
    <lineage>
        <taxon>Eukaryota</taxon>
        <taxon>Rhodophyta</taxon>
        <taxon>Stylonematophyceae</taxon>
        <taxon>Stylonematales</taxon>
        <taxon>Stylonemataceae</taxon>
        <taxon>Rhodosorus</taxon>
    </lineage>
</organism>
<accession>A0AAV8UEZ7</accession>
<dbReference type="Gene3D" id="1.20.5.1230">
    <property type="entry name" value="Apolipoprotein A-I"/>
    <property type="match status" value="1"/>
</dbReference>
<dbReference type="PROSITE" id="PS51257">
    <property type="entry name" value="PROKAR_LIPOPROTEIN"/>
    <property type="match status" value="1"/>
</dbReference>
<dbReference type="Proteomes" id="UP001157974">
    <property type="component" value="Unassembled WGS sequence"/>
</dbReference>
<sequence length="397" mass="43107">MEAKGLFRVVVLFAILFGCDAVLGQSTQLQDEHFTIRSVDGTLESNLPWAGSSDDQDLDGVYRPQLDISSRVSLTELTVVIAQNAALITVLNQTVQSQNSLLSELNATNVHLESELNATIARVDSLEAQLTTLVTFTTAAILQNLDEAKAHAGALVDGLEVQLNQRIDEIEQDVTDLNAATGQTITEVEARLEDKISQEIAAANDNTIGLVGTLDAKLDQNVDQLGQGLTDLETALIELINGVESGLEFKISSEVAAARADTDEVIASLKAELGQKLTDLETALNGKTSLVEVEELISELDARLTSKLDSSSDIARIDAEILAIVDLQSQSVDDISGITARMDDIESQIALDKAEVDEQLEALNEKLRHRVSRARLLEFVTEFRRGLAKCVLKKRYQ</sequence>
<gene>
    <name evidence="3" type="ORF">NDN08_004900</name>
</gene>
<proteinExistence type="predicted"/>
<dbReference type="SUPFAM" id="SSF58113">
    <property type="entry name" value="Apolipoprotein A-I"/>
    <property type="match status" value="1"/>
</dbReference>
<evidence type="ECO:0000313" key="3">
    <source>
        <dbReference type="EMBL" id="KAJ8901038.1"/>
    </source>
</evidence>
<evidence type="ECO:0000256" key="2">
    <source>
        <dbReference type="SAM" id="SignalP"/>
    </source>
</evidence>
<reference evidence="3 4" key="1">
    <citation type="journal article" date="2023" name="Nat. Commun.">
        <title>Origin of minicircular mitochondrial genomes in red algae.</title>
        <authorList>
            <person name="Lee Y."/>
            <person name="Cho C.H."/>
            <person name="Lee Y.M."/>
            <person name="Park S.I."/>
            <person name="Yang J.H."/>
            <person name="West J.A."/>
            <person name="Bhattacharya D."/>
            <person name="Yoon H.S."/>
        </authorList>
    </citation>
    <scope>NUCLEOTIDE SEQUENCE [LARGE SCALE GENOMIC DNA]</scope>
    <source>
        <strain evidence="3 4">CCMP1338</strain>
        <tissue evidence="3">Whole cell</tissue>
    </source>
</reference>
<feature type="coiled-coil region" evidence="1">
    <location>
        <begin position="102"/>
        <end position="129"/>
    </location>
</feature>
<evidence type="ECO:0000313" key="4">
    <source>
        <dbReference type="Proteomes" id="UP001157974"/>
    </source>
</evidence>
<protein>
    <submittedName>
        <fullName evidence="3">Uncharacterized protein</fullName>
    </submittedName>
</protein>
<keyword evidence="4" id="KW-1185">Reference proteome</keyword>
<dbReference type="AlphaFoldDB" id="A0AAV8UEZ7"/>
<feature type="chain" id="PRO_5043911304" evidence="2">
    <location>
        <begin position="25"/>
        <end position="397"/>
    </location>
</feature>
<keyword evidence="2" id="KW-0732">Signal</keyword>
<feature type="signal peptide" evidence="2">
    <location>
        <begin position="1"/>
        <end position="24"/>
    </location>
</feature>
<keyword evidence="1" id="KW-0175">Coiled coil</keyword>
<comment type="caution">
    <text evidence="3">The sequence shown here is derived from an EMBL/GenBank/DDBJ whole genome shotgun (WGS) entry which is preliminary data.</text>
</comment>